<dbReference type="RefSeq" id="XP_005650620.1">
    <property type="nucleotide sequence ID" value="XM_005650563.1"/>
</dbReference>
<dbReference type="Proteomes" id="UP000007264">
    <property type="component" value="Unassembled WGS sequence"/>
</dbReference>
<sequence length="1204" mass="132180">MGHKKGKSDASPIDRSVAELKALREKALEASDPHEKWARTTALLDLKSCLSPALLLATAAKLAYIQGLDVLLALDFAKLIYIMSGSDLDERCKVLEGFTILKSSVKGDLKADRVKKSLEIVGAVLEKIKSSSGLARYRRKGHGGLLDGPVGMLIRIDGRCSLLVPGYLRKLDEARRVAVNLHNILPDQNLQNQLEQWKKEEAEKKKSRKVLLQHAAIEQAAVAQPALHRMALPLQLYIDVHQLQEELKEASQQPLDSQPEQMLFLTSRCADLPSKLLHKLPPAQQKKADSLAKEARPQDILVKHFVEESYADLSGREERFKKHCSFFEVPAASVKEAIEQDTKSSKEEAAYANGLLADWCEQGKPQAVANISSGTCAKGSLLQEYVESLAAPAVEQLAKAGETESGPDMGDIAPPSAEELIKVAVEGQGLLWEGELPGEVRIPSPAELKRAVEQLGTEQPQAAAAQDAASLAVVAAGERLHPMAPAIGGCGALAEPLHRHFRRAQQDASRSAACLDLKDLLKAVAEPAHGLVVEDMEASLTRMSLQTRNQEAVAEMAAGNAGGGIIDNDWNIRMEPIRDTAESRYQVITLGQSRPQYKIRAELRPDFCDSIDDGDWNLKLKVEARRARGRLLLVLRHLLWRLEAVRCEACWEVDAPPHESYFQEPICIIADALRMDDESILLDSSHLVYPAPPKDGQGEVTPAQIELPIVSRFRFYEVADGPGRGCGPANIAKFVPGFDVPSGHNADAAAAADKDPSEDWAAAQSVPPTQQNGVHADAQSSAAAEPQESAATGAAHAADAKSGSEGEVSSGRAARKWLGTGPSPLDVPEQEEYNSRNPHTKMEILQDIFDGLEMLRESRLLAPWLVSYLASYMIQNLKEEGVNWLQLHWEHLAFLSEKKLAIVRDIVLQALALHCHVLTATSEAAALQRAYHVTGHFNLVEGRTDCFQMYSPPLQQALAEAVDVVQQEKQNVCKGCQGCNGKGSNGQAEAHERSTANGDSAEARQQAEELEVLRAKLAGTKELELAEEYIEVQMRDNHPEDWTALLVDILFGVSGRVNALRPPTTYSLKEGAVKVIQEKARREDLLHAVANTLKVHLDYVEPLKDGSLDSGNLSADDVRRVTEWLDAAEEARLRVQGLWWDEQVQVSTSRLSRRRLAADFIKDQLAKAYRRRQSAGSGTERAKKEDEDIEEASFYHEPISLCRL</sequence>
<keyword evidence="3" id="KW-1185">Reference proteome</keyword>
<gene>
    <name evidence="2" type="ORF">COCSUDRAFT_61071</name>
</gene>
<protein>
    <submittedName>
        <fullName evidence="2">Uncharacterized protein</fullName>
    </submittedName>
</protein>
<feature type="region of interest" description="Disordered" evidence="1">
    <location>
        <begin position="982"/>
        <end position="1004"/>
    </location>
</feature>
<evidence type="ECO:0000313" key="2">
    <source>
        <dbReference type="EMBL" id="EIE26076.1"/>
    </source>
</evidence>
<evidence type="ECO:0000313" key="3">
    <source>
        <dbReference type="Proteomes" id="UP000007264"/>
    </source>
</evidence>
<accession>I0Z607</accession>
<name>I0Z607_COCSC</name>
<reference evidence="2 3" key="1">
    <citation type="journal article" date="2012" name="Genome Biol.">
        <title>The genome of the polar eukaryotic microalga coccomyxa subellipsoidea reveals traits of cold adaptation.</title>
        <authorList>
            <person name="Blanc G."/>
            <person name="Agarkova I."/>
            <person name="Grimwood J."/>
            <person name="Kuo A."/>
            <person name="Brueggeman A."/>
            <person name="Dunigan D."/>
            <person name="Gurnon J."/>
            <person name="Ladunga I."/>
            <person name="Lindquist E."/>
            <person name="Lucas S."/>
            <person name="Pangilinan J."/>
            <person name="Proschold T."/>
            <person name="Salamov A."/>
            <person name="Schmutz J."/>
            <person name="Weeks D."/>
            <person name="Yamada T."/>
            <person name="Claverie J.M."/>
            <person name="Grigoriev I."/>
            <person name="Van Etten J."/>
            <person name="Lomsadze A."/>
            <person name="Borodovsky M."/>
        </authorList>
    </citation>
    <scope>NUCLEOTIDE SEQUENCE [LARGE SCALE GENOMIC DNA]</scope>
    <source>
        <strain evidence="2 3">C-169</strain>
    </source>
</reference>
<dbReference type="GeneID" id="17044080"/>
<evidence type="ECO:0000256" key="1">
    <source>
        <dbReference type="SAM" id="MobiDB-lite"/>
    </source>
</evidence>
<comment type="caution">
    <text evidence="2">The sequence shown here is derived from an EMBL/GenBank/DDBJ whole genome shotgun (WGS) entry which is preliminary data.</text>
</comment>
<feature type="region of interest" description="Disordered" evidence="1">
    <location>
        <begin position="745"/>
        <end position="837"/>
    </location>
</feature>
<dbReference type="AlphaFoldDB" id="I0Z607"/>
<feature type="compositionally biased region" description="Low complexity" evidence="1">
    <location>
        <begin position="776"/>
        <end position="797"/>
    </location>
</feature>
<dbReference type="KEGG" id="csl:COCSUDRAFT_61071"/>
<dbReference type="EMBL" id="AGSI01000003">
    <property type="protein sequence ID" value="EIE26076.1"/>
    <property type="molecule type" value="Genomic_DNA"/>
</dbReference>
<organism evidence="2 3">
    <name type="scientific">Coccomyxa subellipsoidea (strain C-169)</name>
    <name type="common">Green microalga</name>
    <dbReference type="NCBI Taxonomy" id="574566"/>
    <lineage>
        <taxon>Eukaryota</taxon>
        <taxon>Viridiplantae</taxon>
        <taxon>Chlorophyta</taxon>
        <taxon>core chlorophytes</taxon>
        <taxon>Trebouxiophyceae</taxon>
        <taxon>Trebouxiophyceae incertae sedis</taxon>
        <taxon>Coccomyxaceae</taxon>
        <taxon>Coccomyxa</taxon>
        <taxon>Coccomyxa subellipsoidea</taxon>
    </lineage>
</organism>
<proteinExistence type="predicted"/>